<gene>
    <name evidence="3" type="ORF">SAMN02746098_03612</name>
</gene>
<feature type="transmembrane region" description="Helical" evidence="1">
    <location>
        <begin position="12"/>
        <end position="30"/>
    </location>
</feature>
<dbReference type="OrthoDB" id="9762883at2"/>
<keyword evidence="4" id="KW-1185">Reference proteome</keyword>
<dbReference type="CDD" id="cd07341">
    <property type="entry name" value="M56_BlaR1_MecR1_like"/>
    <property type="match status" value="1"/>
</dbReference>
<dbReference type="Gene3D" id="3.30.2010.10">
    <property type="entry name" value="Metalloproteases ('zincins'), catalytic domain"/>
    <property type="match status" value="1"/>
</dbReference>
<evidence type="ECO:0000313" key="3">
    <source>
        <dbReference type="EMBL" id="SHI27082.1"/>
    </source>
</evidence>
<name>A0A1M5ZSA8_9FIRM</name>
<feature type="transmembrane region" description="Helical" evidence="1">
    <location>
        <begin position="114"/>
        <end position="135"/>
    </location>
</feature>
<feature type="domain" description="Peptidase M56" evidence="2">
    <location>
        <begin position="9"/>
        <end position="308"/>
    </location>
</feature>
<dbReference type="STRING" id="1121420.SAMN02746098_03612"/>
<protein>
    <submittedName>
        <fullName evidence="3">Signal transducer regulating beta-lactamase production, contains metallopeptidase domain</fullName>
    </submittedName>
</protein>
<dbReference type="PANTHER" id="PTHR34978:SF3">
    <property type="entry name" value="SLR0241 PROTEIN"/>
    <property type="match status" value="1"/>
</dbReference>
<dbReference type="RefSeq" id="WP_073031101.1">
    <property type="nucleotide sequence ID" value="NZ_FQXJ01000014.1"/>
</dbReference>
<proteinExistence type="predicted"/>
<keyword evidence="1" id="KW-0812">Transmembrane</keyword>
<dbReference type="Pfam" id="PF05569">
    <property type="entry name" value="Peptidase_M56"/>
    <property type="match status" value="1"/>
</dbReference>
<dbReference type="InterPro" id="IPR052173">
    <property type="entry name" value="Beta-lactam_resp_regulator"/>
</dbReference>
<accession>A0A1M5ZSA8</accession>
<dbReference type="PANTHER" id="PTHR34978">
    <property type="entry name" value="POSSIBLE SENSOR-TRANSDUCER PROTEIN BLAR"/>
    <property type="match status" value="1"/>
</dbReference>
<evidence type="ECO:0000259" key="2">
    <source>
        <dbReference type="Pfam" id="PF05569"/>
    </source>
</evidence>
<feature type="transmembrane region" description="Helical" evidence="1">
    <location>
        <begin position="315"/>
        <end position="336"/>
    </location>
</feature>
<evidence type="ECO:0000313" key="4">
    <source>
        <dbReference type="Proteomes" id="UP000183954"/>
    </source>
</evidence>
<evidence type="ECO:0000256" key="1">
    <source>
        <dbReference type="SAM" id="Phobius"/>
    </source>
</evidence>
<dbReference type="InterPro" id="IPR008756">
    <property type="entry name" value="Peptidase_M56"/>
</dbReference>
<feature type="transmembrane region" description="Helical" evidence="1">
    <location>
        <begin position="42"/>
        <end position="66"/>
    </location>
</feature>
<keyword evidence="1" id="KW-1133">Transmembrane helix</keyword>
<keyword evidence="1" id="KW-0472">Membrane</keyword>
<organism evidence="3 4">
    <name type="scientific">Desulfosporosinus lacus DSM 15449</name>
    <dbReference type="NCBI Taxonomy" id="1121420"/>
    <lineage>
        <taxon>Bacteria</taxon>
        <taxon>Bacillati</taxon>
        <taxon>Bacillota</taxon>
        <taxon>Clostridia</taxon>
        <taxon>Eubacteriales</taxon>
        <taxon>Desulfitobacteriaceae</taxon>
        <taxon>Desulfosporosinus</taxon>
    </lineage>
</organism>
<dbReference type="EMBL" id="FQXJ01000014">
    <property type="protein sequence ID" value="SHI27082.1"/>
    <property type="molecule type" value="Genomic_DNA"/>
</dbReference>
<reference evidence="4" key="1">
    <citation type="submission" date="2016-11" db="EMBL/GenBank/DDBJ databases">
        <authorList>
            <person name="Varghese N."/>
            <person name="Submissions S."/>
        </authorList>
    </citation>
    <scope>NUCLEOTIDE SEQUENCE [LARGE SCALE GENOMIC DNA]</scope>
    <source>
        <strain evidence="4">DSM 15449</strain>
    </source>
</reference>
<dbReference type="AlphaFoldDB" id="A0A1M5ZSA8"/>
<sequence>MLESVFKGVLNISLYATVVAVAIMLIKVVCGKRLSPSFHYGIWFVFLLKLVIPFDIKSMFSLFTLFNQVAPVPVIDKVNTVLPPMTTGVLINPANQQPPILTPELAVPAHGLDLWNVAALIWVLGILVMFAVLLFSYIKTSRILKVTVEEPDDRRLALLEKCKSDLKMRSKASVCITRSFEIPFIFGFLKPVIILPERIYKNLTDERIIAILSHELMHIKRRDYVVNLILFLLKSVYWFNPVVWLSFAWLKNDGERACDSAVVKNYSSERRREYARALLDVASCVGERRPVVAVSSFAEGNLKARVKNVLTGRKYSYIASFAAGAVVIIAGTVLLTGAPTKSEDIRPGASITETQDEGAEAEVISLVENFGKKLQMVSLTAPRDYVNKSIQENYGDLVSPELLSAWQKDLQDVPGRVVSSPWPDRIEILSIQKSSSEYDVKGEILEITSVEMQNGGVAAKRPIDLRVRKVENRWLITEVKLGAYEEANPREYQNPQYGFNFSLPESWQGNSIITATWEGLSLEGSQGEIVETGPLLSIRHPQWTAQNQRQDIPIMIFTRAQWNSLLREDFHIGAAPIGPSELAHNSKYVFALPARYNFAFPTGFEEVENILKNSPLQVYEPISSAITPEP</sequence>
<dbReference type="Proteomes" id="UP000183954">
    <property type="component" value="Unassembled WGS sequence"/>
</dbReference>